<accession>A0A3M0C2M9</accession>
<dbReference type="Gene3D" id="1.10.10.10">
    <property type="entry name" value="Winged helix-like DNA-binding domain superfamily/Winged helix DNA-binding domain"/>
    <property type="match status" value="1"/>
</dbReference>
<organism evidence="5 6">
    <name type="scientific">Eilatimonas milleporae</name>
    <dbReference type="NCBI Taxonomy" id="911205"/>
    <lineage>
        <taxon>Bacteria</taxon>
        <taxon>Pseudomonadati</taxon>
        <taxon>Pseudomonadota</taxon>
        <taxon>Alphaproteobacteria</taxon>
        <taxon>Kordiimonadales</taxon>
        <taxon>Kordiimonadaceae</taxon>
        <taxon>Eilatimonas</taxon>
    </lineage>
</organism>
<dbReference type="EMBL" id="REFR01000014">
    <property type="protein sequence ID" value="RMB02927.1"/>
    <property type="molecule type" value="Genomic_DNA"/>
</dbReference>
<dbReference type="InterPro" id="IPR002577">
    <property type="entry name" value="HTH_HxlR"/>
</dbReference>
<keyword evidence="2" id="KW-0238">DNA-binding</keyword>
<dbReference type="Pfam" id="PF01638">
    <property type="entry name" value="HxlR"/>
    <property type="match status" value="1"/>
</dbReference>
<reference evidence="5 6" key="1">
    <citation type="submission" date="2018-10" db="EMBL/GenBank/DDBJ databases">
        <title>Genomic Encyclopedia of Archaeal and Bacterial Type Strains, Phase II (KMG-II): from individual species to whole genera.</title>
        <authorList>
            <person name="Goeker M."/>
        </authorList>
    </citation>
    <scope>NUCLEOTIDE SEQUENCE [LARGE SCALE GENOMIC DNA]</scope>
    <source>
        <strain evidence="5 6">DSM 25217</strain>
    </source>
</reference>
<dbReference type="FunCoup" id="A0A3M0C2M9">
    <property type="interactions" value="59"/>
</dbReference>
<gene>
    <name evidence="5" type="ORF">BXY39_3283</name>
</gene>
<keyword evidence="3" id="KW-0804">Transcription</keyword>
<dbReference type="PANTHER" id="PTHR33204:SF18">
    <property type="entry name" value="TRANSCRIPTIONAL REGULATORY PROTEIN"/>
    <property type="match status" value="1"/>
</dbReference>
<dbReference type="InParanoid" id="A0A3M0C2M9"/>
<dbReference type="SUPFAM" id="SSF46785">
    <property type="entry name" value="Winged helix' DNA-binding domain"/>
    <property type="match status" value="1"/>
</dbReference>
<name>A0A3M0C2M9_9PROT</name>
<evidence type="ECO:0000256" key="2">
    <source>
        <dbReference type="ARBA" id="ARBA00023125"/>
    </source>
</evidence>
<dbReference type="InterPro" id="IPR036390">
    <property type="entry name" value="WH_DNA-bd_sf"/>
</dbReference>
<keyword evidence="6" id="KW-1185">Reference proteome</keyword>
<dbReference type="InterPro" id="IPR036388">
    <property type="entry name" value="WH-like_DNA-bd_sf"/>
</dbReference>
<evidence type="ECO:0000313" key="5">
    <source>
        <dbReference type="EMBL" id="RMB02927.1"/>
    </source>
</evidence>
<sequence>MQSPGCLMAGRRPSLWPVSKTPPIYDQRYPARQLLDVIAGKWTPIILYCLSGGTRRFSELQHQIPDISKKMLIQVLRRLESDGIVARTVYPVVPPKTEYRLTPLGRRIHEPVAMLCQWAVENEKDLKTVMRKRGVTAQD</sequence>
<dbReference type="PROSITE" id="PS51118">
    <property type="entry name" value="HTH_HXLR"/>
    <property type="match status" value="1"/>
</dbReference>
<protein>
    <submittedName>
        <fullName evidence="5">HxlR family transcriptional regulator</fullName>
    </submittedName>
</protein>
<feature type="domain" description="HTH hxlR-type" evidence="4">
    <location>
        <begin position="29"/>
        <end position="127"/>
    </location>
</feature>
<dbReference type="AlphaFoldDB" id="A0A3M0C2M9"/>
<dbReference type="Proteomes" id="UP000271227">
    <property type="component" value="Unassembled WGS sequence"/>
</dbReference>
<dbReference type="PANTHER" id="PTHR33204">
    <property type="entry name" value="TRANSCRIPTIONAL REGULATOR, MARR FAMILY"/>
    <property type="match status" value="1"/>
</dbReference>
<proteinExistence type="predicted"/>
<evidence type="ECO:0000256" key="3">
    <source>
        <dbReference type="ARBA" id="ARBA00023163"/>
    </source>
</evidence>
<evidence type="ECO:0000256" key="1">
    <source>
        <dbReference type="ARBA" id="ARBA00023015"/>
    </source>
</evidence>
<evidence type="ECO:0000313" key="6">
    <source>
        <dbReference type="Proteomes" id="UP000271227"/>
    </source>
</evidence>
<keyword evidence="1" id="KW-0805">Transcription regulation</keyword>
<dbReference type="GO" id="GO:0003677">
    <property type="term" value="F:DNA binding"/>
    <property type="evidence" value="ECO:0007669"/>
    <property type="project" value="UniProtKB-KW"/>
</dbReference>
<evidence type="ECO:0000259" key="4">
    <source>
        <dbReference type="PROSITE" id="PS51118"/>
    </source>
</evidence>
<comment type="caution">
    <text evidence="5">The sequence shown here is derived from an EMBL/GenBank/DDBJ whole genome shotgun (WGS) entry which is preliminary data.</text>
</comment>